<accession>A0A0F7SMC2</accession>
<sequence length="70" mass="7604">MPLHQPAHMNPCSPPNLSTAYGLASSPGLGLYTSLVKIEDYESRGMKRKRIQVVEEVEAASALLSFSNTL</sequence>
<name>A0A0F7SMC2_PHARH</name>
<evidence type="ECO:0000313" key="1">
    <source>
        <dbReference type="EMBL" id="CDZ98097.1"/>
    </source>
</evidence>
<dbReference type="EMBL" id="LN483273">
    <property type="protein sequence ID" value="CDZ98097.1"/>
    <property type="molecule type" value="Genomic_DNA"/>
</dbReference>
<proteinExistence type="predicted"/>
<protein>
    <submittedName>
        <fullName evidence="1">Uncharacterized protein</fullName>
    </submittedName>
</protein>
<dbReference type="AlphaFoldDB" id="A0A0F7SMC2"/>
<organism evidence="1">
    <name type="scientific">Phaffia rhodozyma</name>
    <name type="common">Yeast</name>
    <name type="synonym">Xanthophyllomyces dendrorhous</name>
    <dbReference type="NCBI Taxonomy" id="264483"/>
    <lineage>
        <taxon>Eukaryota</taxon>
        <taxon>Fungi</taxon>
        <taxon>Dikarya</taxon>
        <taxon>Basidiomycota</taxon>
        <taxon>Agaricomycotina</taxon>
        <taxon>Tremellomycetes</taxon>
        <taxon>Cystofilobasidiales</taxon>
        <taxon>Mrakiaceae</taxon>
        <taxon>Phaffia</taxon>
    </lineage>
</organism>
<reference evidence="1" key="1">
    <citation type="submission" date="2014-08" db="EMBL/GenBank/DDBJ databases">
        <authorList>
            <person name="Sharma Rahul"/>
            <person name="Thines Marco"/>
        </authorList>
    </citation>
    <scope>NUCLEOTIDE SEQUENCE</scope>
</reference>